<dbReference type="PANTHER" id="PTHR10695:SF46">
    <property type="entry name" value="BIFUNCTIONAL COENZYME A SYNTHASE-RELATED"/>
    <property type="match status" value="1"/>
</dbReference>
<dbReference type="InterPro" id="IPR027417">
    <property type="entry name" value="P-loop_NTPase"/>
</dbReference>
<comment type="catalytic activity">
    <reaction evidence="3">
        <text>3'-dephospho-CoA + ATP = ADP + CoA + H(+)</text>
        <dbReference type="Rhea" id="RHEA:18245"/>
        <dbReference type="ChEBI" id="CHEBI:15378"/>
        <dbReference type="ChEBI" id="CHEBI:30616"/>
        <dbReference type="ChEBI" id="CHEBI:57287"/>
        <dbReference type="ChEBI" id="CHEBI:57328"/>
        <dbReference type="ChEBI" id="CHEBI:456216"/>
        <dbReference type="EC" id="2.7.1.24"/>
    </reaction>
</comment>
<dbReference type="Proteomes" id="UP000195514">
    <property type="component" value="Chromosome I"/>
</dbReference>
<dbReference type="CDD" id="cd02022">
    <property type="entry name" value="DPCK"/>
    <property type="match status" value="1"/>
</dbReference>
<protein>
    <recommendedName>
        <fullName evidence="3 4">Dephospho-CoA kinase</fullName>
        <ecNumber evidence="3 4">2.7.1.24</ecNumber>
    </recommendedName>
    <alternativeName>
        <fullName evidence="3">Dephosphocoenzyme A kinase</fullName>
    </alternativeName>
</protein>
<dbReference type="UniPathway" id="UPA00241">
    <property type="reaction ID" value="UER00356"/>
</dbReference>
<keyword evidence="1 3" id="KW-0547">Nucleotide-binding</keyword>
<dbReference type="Gene3D" id="3.40.50.300">
    <property type="entry name" value="P-loop containing nucleotide triphosphate hydrolases"/>
    <property type="match status" value="1"/>
</dbReference>
<dbReference type="EC" id="2.7.1.24" evidence="3 4"/>
<dbReference type="Pfam" id="PF01121">
    <property type="entry name" value="CoaE"/>
    <property type="match status" value="1"/>
</dbReference>
<keyword evidence="3" id="KW-0963">Cytoplasm</keyword>
<accession>A0A1Y6K7Q8</accession>
<dbReference type="AlphaFoldDB" id="A0A1Y6K7Q8"/>
<evidence type="ECO:0000313" key="6">
    <source>
        <dbReference type="Proteomes" id="UP000195514"/>
    </source>
</evidence>
<comment type="subcellular location">
    <subcellularLocation>
        <location evidence="3">Cytoplasm</location>
    </subcellularLocation>
</comment>
<proteinExistence type="inferred from homology"/>
<sequence length="369" mass="41483">MIDSSFTIGITGNIATGKSVIRHMLANAGLFGLDADSIANRMLYPGTQSYQQVLDAFGPEIKTEQGQISNKKLGQIVFNDQRALEKLEALVHPEVIKTIFNRIQAAGQPVVSIEAIKLIESGLSNHCDKIWVSYASFDHQMRRLRSSRALTDQEAKARINSQPPQIDKFAHADVIINTETTFKETWIRTQRALNDTIQSINDFAPLHINISKDWFGTSVNTVPATQLERAWKELTRQSLTDLYECLGSKMVLALSKNEHIQAFVLWESWNFSGTLNRVFPGEFFEAQPALVFDAFEKHAQFHQVEILLVAQKILEAGEIRPEQFAFDLQLPAQITYPAWQIAAQKAVCNTPTSIWQKVLAQPFESINAA</sequence>
<dbReference type="RefSeq" id="WP_087862721.1">
    <property type="nucleotide sequence ID" value="NZ_LT859958.1"/>
</dbReference>
<keyword evidence="6" id="KW-1185">Reference proteome</keyword>
<keyword evidence="2 3" id="KW-0067">ATP-binding</keyword>
<dbReference type="GO" id="GO:0004140">
    <property type="term" value="F:dephospho-CoA kinase activity"/>
    <property type="evidence" value="ECO:0007669"/>
    <property type="project" value="UniProtKB-UniRule"/>
</dbReference>
<evidence type="ECO:0000256" key="1">
    <source>
        <dbReference type="ARBA" id="ARBA00022741"/>
    </source>
</evidence>
<dbReference type="GO" id="GO:0005524">
    <property type="term" value="F:ATP binding"/>
    <property type="evidence" value="ECO:0007669"/>
    <property type="project" value="UniProtKB-UniRule"/>
</dbReference>
<keyword evidence="3" id="KW-0173">Coenzyme A biosynthesis</keyword>
<evidence type="ECO:0000313" key="5">
    <source>
        <dbReference type="EMBL" id="SMX54918.1"/>
    </source>
</evidence>
<evidence type="ECO:0000256" key="4">
    <source>
        <dbReference type="NCBIfam" id="TIGR00152"/>
    </source>
</evidence>
<keyword evidence="3 5" id="KW-0418">Kinase</keyword>
<dbReference type="GO" id="GO:0015937">
    <property type="term" value="P:coenzyme A biosynthetic process"/>
    <property type="evidence" value="ECO:0007669"/>
    <property type="project" value="UniProtKB-UniRule"/>
</dbReference>
<reference evidence="6" key="1">
    <citation type="submission" date="2017-05" db="EMBL/GenBank/DDBJ databases">
        <authorList>
            <person name="Kirkegaard R."/>
            <person name="Mcilroy J S."/>
        </authorList>
    </citation>
    <scope>NUCLEOTIDE SEQUENCE [LARGE SCALE GENOMIC DNA]</scope>
</reference>
<comment type="pathway">
    <text evidence="3">Cofactor biosynthesis; coenzyme A biosynthesis; CoA from (R)-pantothenate: step 5/5.</text>
</comment>
<gene>
    <name evidence="3" type="primary">coaE</name>
    <name evidence="5" type="ORF">CFX1CAM_1853</name>
</gene>
<keyword evidence="3 5" id="KW-0808">Transferase</keyword>
<feature type="binding site" evidence="3">
    <location>
        <begin position="15"/>
        <end position="20"/>
    </location>
    <ligand>
        <name>ATP</name>
        <dbReference type="ChEBI" id="CHEBI:30616"/>
    </ligand>
</feature>
<dbReference type="SUPFAM" id="SSF52540">
    <property type="entry name" value="P-loop containing nucleoside triphosphate hydrolases"/>
    <property type="match status" value="1"/>
</dbReference>
<dbReference type="KEGG" id="abat:CFX1CAM_1853"/>
<dbReference type="EMBL" id="LT859958">
    <property type="protein sequence ID" value="SMX54918.1"/>
    <property type="molecule type" value="Genomic_DNA"/>
</dbReference>
<dbReference type="PROSITE" id="PS51219">
    <property type="entry name" value="DPCK"/>
    <property type="match status" value="1"/>
</dbReference>
<comment type="function">
    <text evidence="3">Catalyzes the phosphorylation of the 3'-hydroxyl group of dephosphocoenzyme A to form coenzyme A.</text>
</comment>
<dbReference type="GO" id="GO:0005737">
    <property type="term" value="C:cytoplasm"/>
    <property type="evidence" value="ECO:0007669"/>
    <property type="project" value="UniProtKB-SubCell"/>
</dbReference>
<organism evidence="5 6">
    <name type="scientific">Candidatus Brevifilum fermentans</name>
    <dbReference type="NCBI Taxonomy" id="1986204"/>
    <lineage>
        <taxon>Bacteria</taxon>
        <taxon>Bacillati</taxon>
        <taxon>Chloroflexota</taxon>
        <taxon>Anaerolineae</taxon>
        <taxon>Anaerolineales</taxon>
        <taxon>Anaerolineaceae</taxon>
        <taxon>Candidatus Brevifilum</taxon>
    </lineage>
</organism>
<dbReference type="NCBIfam" id="TIGR00152">
    <property type="entry name" value="dephospho-CoA kinase"/>
    <property type="match status" value="1"/>
</dbReference>
<evidence type="ECO:0000256" key="2">
    <source>
        <dbReference type="ARBA" id="ARBA00022840"/>
    </source>
</evidence>
<name>A0A1Y6K7Q8_9CHLR</name>
<evidence type="ECO:0000256" key="3">
    <source>
        <dbReference type="HAMAP-Rule" id="MF_00376"/>
    </source>
</evidence>
<dbReference type="HAMAP" id="MF_00376">
    <property type="entry name" value="Dephospho_CoA_kinase"/>
    <property type="match status" value="1"/>
</dbReference>
<comment type="similarity">
    <text evidence="3">Belongs to the CoaE family.</text>
</comment>
<dbReference type="InterPro" id="IPR001977">
    <property type="entry name" value="Depp_CoAkinase"/>
</dbReference>
<dbReference type="OrthoDB" id="9812943at2"/>
<dbReference type="PANTHER" id="PTHR10695">
    <property type="entry name" value="DEPHOSPHO-COA KINASE-RELATED"/>
    <property type="match status" value="1"/>
</dbReference>